<dbReference type="CDD" id="cd06223">
    <property type="entry name" value="PRTases_typeI"/>
    <property type="match status" value="1"/>
</dbReference>
<dbReference type="Gene3D" id="3.40.50.2020">
    <property type="match status" value="1"/>
</dbReference>
<evidence type="ECO:0000259" key="2">
    <source>
        <dbReference type="Pfam" id="PF00156"/>
    </source>
</evidence>
<evidence type="ECO:0000313" key="3">
    <source>
        <dbReference type="EMBL" id="MPM33158.1"/>
    </source>
</evidence>
<keyword evidence="3" id="KW-0328">Glycosyltransferase</keyword>
<dbReference type="GO" id="GO:0004588">
    <property type="term" value="F:orotate phosphoribosyltransferase activity"/>
    <property type="evidence" value="ECO:0007669"/>
    <property type="project" value="UniProtKB-EC"/>
</dbReference>
<keyword evidence="3" id="KW-0808">Transferase</keyword>
<feature type="domain" description="Phosphoribosyltransferase" evidence="2">
    <location>
        <begin position="158"/>
        <end position="215"/>
    </location>
</feature>
<sequence length="221" mass="23754">MFNSLLSLLFPPICPICSMPLLPEDTRGVCASCMTELAALYSPKLISSRIISDAGICRATVLFPYRDAKIKKMIFAAKTRGSRTAVRFFASYAADGILSEKVFSSAQIITYAPRRKSALYKSGNDQAFLYAKDISTLTGIPCSRLISRTGGFFDGRREQKTLGQAERAKNVRGSFRASPDASGKRILLIDDVMTTGSTLSEAARVLLASGAASVCVIAISG</sequence>
<evidence type="ECO:0000256" key="1">
    <source>
        <dbReference type="ARBA" id="ARBA00008007"/>
    </source>
</evidence>
<dbReference type="InterPro" id="IPR000836">
    <property type="entry name" value="PRTase_dom"/>
</dbReference>
<dbReference type="PANTHER" id="PTHR47505">
    <property type="entry name" value="DNA UTILIZATION PROTEIN YHGH"/>
    <property type="match status" value="1"/>
</dbReference>
<protein>
    <submittedName>
        <fullName evidence="3">Orotate phosphoribosyltransferase</fullName>
        <ecNumber evidence="3">2.4.2.10</ecNumber>
    </submittedName>
</protein>
<accession>A0A644YYP5</accession>
<dbReference type="Pfam" id="PF00156">
    <property type="entry name" value="Pribosyltran"/>
    <property type="match status" value="1"/>
</dbReference>
<dbReference type="PANTHER" id="PTHR47505:SF1">
    <property type="entry name" value="DNA UTILIZATION PROTEIN YHGH"/>
    <property type="match status" value="1"/>
</dbReference>
<reference evidence="3" key="1">
    <citation type="submission" date="2019-08" db="EMBL/GenBank/DDBJ databases">
        <authorList>
            <person name="Kucharzyk K."/>
            <person name="Murdoch R.W."/>
            <person name="Higgins S."/>
            <person name="Loffler F."/>
        </authorList>
    </citation>
    <scope>NUCLEOTIDE SEQUENCE</scope>
</reference>
<comment type="similarity">
    <text evidence="1">Belongs to the ComF/GntX family.</text>
</comment>
<organism evidence="3">
    <name type="scientific">bioreactor metagenome</name>
    <dbReference type="NCBI Taxonomy" id="1076179"/>
    <lineage>
        <taxon>unclassified sequences</taxon>
        <taxon>metagenomes</taxon>
        <taxon>ecological metagenomes</taxon>
    </lineage>
</organism>
<dbReference type="InterPro" id="IPR051910">
    <property type="entry name" value="ComF/GntX_DNA_util-trans"/>
</dbReference>
<dbReference type="SUPFAM" id="SSF53271">
    <property type="entry name" value="PRTase-like"/>
    <property type="match status" value="1"/>
</dbReference>
<gene>
    <name evidence="3" type="primary">pyrE_29</name>
    <name evidence="3" type="ORF">SDC9_79727</name>
</gene>
<dbReference type="AlphaFoldDB" id="A0A644YYP5"/>
<comment type="caution">
    <text evidence="3">The sequence shown here is derived from an EMBL/GenBank/DDBJ whole genome shotgun (WGS) entry which is preliminary data.</text>
</comment>
<dbReference type="InterPro" id="IPR029057">
    <property type="entry name" value="PRTase-like"/>
</dbReference>
<name>A0A644YYP5_9ZZZZ</name>
<dbReference type="EMBL" id="VSSQ01006575">
    <property type="protein sequence ID" value="MPM33158.1"/>
    <property type="molecule type" value="Genomic_DNA"/>
</dbReference>
<dbReference type="EC" id="2.4.2.10" evidence="3"/>
<proteinExistence type="inferred from homology"/>